<dbReference type="CDD" id="cd02440">
    <property type="entry name" value="AdoMet_MTases"/>
    <property type="match status" value="1"/>
</dbReference>
<dbReference type="EMBL" id="UINC01042570">
    <property type="protein sequence ID" value="SVB45386.1"/>
    <property type="molecule type" value="Genomic_DNA"/>
</dbReference>
<dbReference type="PANTHER" id="PTHR37524">
    <property type="entry name" value="RIBOSOMAL RNA LARGE SUBUNIT METHYLTRANSFERASE M"/>
    <property type="match status" value="1"/>
</dbReference>
<dbReference type="Gene3D" id="3.40.50.150">
    <property type="entry name" value="Vaccinia Virus protein VP39"/>
    <property type="match status" value="1"/>
</dbReference>
<gene>
    <name evidence="2" type="ORF">METZ01_LOCUS198240</name>
</gene>
<evidence type="ECO:0000259" key="1">
    <source>
        <dbReference type="Pfam" id="PF01728"/>
    </source>
</evidence>
<reference evidence="2" key="1">
    <citation type="submission" date="2018-05" db="EMBL/GenBank/DDBJ databases">
        <authorList>
            <person name="Lanie J.A."/>
            <person name="Ng W.-L."/>
            <person name="Kazmierczak K.M."/>
            <person name="Andrzejewski T.M."/>
            <person name="Davidsen T.M."/>
            <person name="Wayne K.J."/>
            <person name="Tettelin H."/>
            <person name="Glass J.I."/>
            <person name="Rusch D."/>
            <person name="Podicherti R."/>
            <person name="Tsui H.-C.T."/>
            <person name="Winkler M.E."/>
        </authorList>
    </citation>
    <scope>NUCLEOTIDE SEQUENCE</scope>
</reference>
<dbReference type="SUPFAM" id="SSF53335">
    <property type="entry name" value="S-adenosyl-L-methionine-dependent methyltransferases"/>
    <property type="match status" value="1"/>
</dbReference>
<accession>A0A382E3P7</accession>
<dbReference type="GO" id="GO:0008168">
    <property type="term" value="F:methyltransferase activity"/>
    <property type="evidence" value="ECO:0007669"/>
    <property type="project" value="InterPro"/>
</dbReference>
<protein>
    <recommendedName>
        <fullName evidence="1">Ribosomal RNA methyltransferase FtsJ domain-containing protein</fullName>
    </recommendedName>
</protein>
<dbReference type="GO" id="GO:0032259">
    <property type="term" value="P:methylation"/>
    <property type="evidence" value="ECO:0007669"/>
    <property type="project" value="InterPro"/>
</dbReference>
<organism evidence="2">
    <name type="scientific">marine metagenome</name>
    <dbReference type="NCBI Taxonomy" id="408172"/>
    <lineage>
        <taxon>unclassified sequences</taxon>
        <taxon>metagenomes</taxon>
        <taxon>ecological metagenomes</taxon>
    </lineage>
</organism>
<dbReference type="AlphaFoldDB" id="A0A382E3P7"/>
<sequence>MTESSTSASASTPATACLIRISKNFEHFADNIIFDLGATLTKRLGQEYFLLKCQNPQKMADSDAARYIRWNLEMNHAWPCRPKKMEDFLEKAAQALFQKFGGRNLQGVFIGILDPSSTHNPYKSLASNLRGRTLQLFTNELATFKDVEEQEPSALSLFCLVGKEGLYCGVRSPLQANGFYPGGTKFISQKASHTISRAGAKIAEALHYLKLHQPLPAKGSHWLELGASPGGMTSELLERGYQVTAIDRAPLDERLKGRKGLSFKKADVASYNPVPKTQFDSLLCDMNGDVQVSLKEVVRLSESLIPGGLILFTLKTPGATSFKECNSLYHEAMKSANAGGLEQIACTHLTYNRHEFTLFLKKTK</sequence>
<dbReference type="Pfam" id="PF01728">
    <property type="entry name" value="FtsJ"/>
    <property type="match status" value="1"/>
</dbReference>
<evidence type="ECO:0000313" key="2">
    <source>
        <dbReference type="EMBL" id="SVB45386.1"/>
    </source>
</evidence>
<name>A0A382E3P7_9ZZZZ</name>
<proteinExistence type="predicted"/>
<dbReference type="PANTHER" id="PTHR37524:SF2">
    <property type="entry name" value="RIBOSOMAL RNA METHYLTRANSFERASE FTSJ DOMAIN-CONTAINING PROTEIN"/>
    <property type="match status" value="1"/>
</dbReference>
<dbReference type="InterPro" id="IPR029063">
    <property type="entry name" value="SAM-dependent_MTases_sf"/>
</dbReference>
<feature type="domain" description="Ribosomal RNA methyltransferase FtsJ" evidence="1">
    <location>
        <begin position="196"/>
        <end position="292"/>
    </location>
</feature>
<dbReference type="InterPro" id="IPR002877">
    <property type="entry name" value="RNA_MeTrfase_FtsJ_dom"/>
</dbReference>